<evidence type="ECO:0000256" key="9">
    <source>
        <dbReference type="ARBA" id="ARBA00023326"/>
    </source>
</evidence>
<evidence type="ECO:0000256" key="6">
    <source>
        <dbReference type="ARBA" id="ARBA00022801"/>
    </source>
</evidence>
<feature type="non-terminal residue" evidence="11">
    <location>
        <position position="83"/>
    </location>
</feature>
<dbReference type="EMBL" id="FJ527998">
    <property type="protein sequence ID" value="ACL37240.1"/>
    <property type="molecule type" value="Genomic_DNA"/>
</dbReference>
<dbReference type="GO" id="GO:0031176">
    <property type="term" value="F:endo-1,4-beta-xylanase activity"/>
    <property type="evidence" value="ECO:0007669"/>
    <property type="project" value="UniProtKB-EC"/>
</dbReference>
<evidence type="ECO:0000256" key="2">
    <source>
        <dbReference type="ARBA" id="ARBA00007495"/>
    </source>
</evidence>
<keyword evidence="4 11" id="KW-0858">Xylan degradation</keyword>
<comment type="catalytic activity">
    <reaction evidence="1">
        <text>Endohydrolysis of (1-&gt;4)-beta-D-xylosidic linkages in xylans.</text>
        <dbReference type="EC" id="3.2.1.8"/>
    </reaction>
</comment>
<dbReference type="PANTHER" id="PTHR31490">
    <property type="entry name" value="GLYCOSYL HYDROLASE"/>
    <property type="match status" value="1"/>
</dbReference>
<keyword evidence="7" id="KW-0119">Carbohydrate metabolism</keyword>
<sequence>YDWDVVNEPWDNHDIMDVTGDTLMAQCFKAAREADPAARLFINDYAIIEGGGGETTHRARYEEVIRNLLAVGAPLDGVGIQSH</sequence>
<evidence type="ECO:0000256" key="8">
    <source>
        <dbReference type="ARBA" id="ARBA00023295"/>
    </source>
</evidence>
<organism evidence="11">
    <name type="scientific">uncultured organism</name>
    <dbReference type="NCBI Taxonomy" id="155900"/>
    <lineage>
        <taxon>unclassified sequences</taxon>
        <taxon>environmental samples</taxon>
    </lineage>
</organism>
<proteinExistence type="inferred from homology"/>
<dbReference type="GO" id="GO:0045493">
    <property type="term" value="P:xylan catabolic process"/>
    <property type="evidence" value="ECO:0007669"/>
    <property type="project" value="UniProtKB-KW"/>
</dbReference>
<feature type="non-terminal residue" evidence="11">
    <location>
        <position position="1"/>
    </location>
</feature>
<keyword evidence="6" id="KW-0378">Hydrolase</keyword>
<name>B8YEU8_9ZZZZ</name>
<dbReference type="Pfam" id="PF00331">
    <property type="entry name" value="Glyco_hydro_10"/>
    <property type="match status" value="1"/>
</dbReference>
<reference evidence="11" key="1">
    <citation type="submission" date="2008-12" db="EMBL/GenBank/DDBJ databases">
        <title>Xylanase diversity in alpine tundra soil of Tianshan Mountains.</title>
        <authorList>
            <person name="Wang G."/>
            <person name="Wang Y."/>
            <person name="Huang H."/>
            <person name="Luo H."/>
            <person name="Shi P."/>
            <person name="Yang P."/>
            <person name="Meng K."/>
            <person name="Bai Y."/>
            <person name="Yuan T."/>
            <person name="Wu N."/>
            <person name="Fan Y."/>
            <person name="Yao B."/>
        </authorList>
    </citation>
    <scope>NUCLEOTIDE SEQUENCE</scope>
</reference>
<dbReference type="AlphaFoldDB" id="B8YEU8"/>
<protein>
    <recommendedName>
        <fullName evidence="3">endo-1,4-beta-xylanase</fullName>
        <ecNumber evidence="3">3.2.1.8</ecNumber>
    </recommendedName>
</protein>
<dbReference type="InterPro" id="IPR001000">
    <property type="entry name" value="GH10_dom"/>
</dbReference>
<keyword evidence="5" id="KW-0732">Signal</keyword>
<dbReference type="PANTHER" id="PTHR31490:SF88">
    <property type="entry name" value="BETA-XYLANASE"/>
    <property type="match status" value="1"/>
</dbReference>
<evidence type="ECO:0000256" key="1">
    <source>
        <dbReference type="ARBA" id="ARBA00000681"/>
    </source>
</evidence>
<dbReference type="InterPro" id="IPR017853">
    <property type="entry name" value="GH"/>
</dbReference>
<keyword evidence="8" id="KW-0326">Glycosidase</keyword>
<evidence type="ECO:0000313" key="11">
    <source>
        <dbReference type="EMBL" id="ACL37240.1"/>
    </source>
</evidence>
<dbReference type="PROSITE" id="PS51760">
    <property type="entry name" value="GH10_2"/>
    <property type="match status" value="1"/>
</dbReference>
<dbReference type="SUPFAM" id="SSF51445">
    <property type="entry name" value="(Trans)glycosidases"/>
    <property type="match status" value="1"/>
</dbReference>
<evidence type="ECO:0000256" key="5">
    <source>
        <dbReference type="ARBA" id="ARBA00022729"/>
    </source>
</evidence>
<comment type="similarity">
    <text evidence="2">Belongs to the glycosyl hydrolase 10 (cellulase F) family.</text>
</comment>
<accession>B8YEU8</accession>
<dbReference type="InterPro" id="IPR044846">
    <property type="entry name" value="GH10"/>
</dbReference>
<dbReference type="Gene3D" id="3.20.20.80">
    <property type="entry name" value="Glycosidases"/>
    <property type="match status" value="1"/>
</dbReference>
<dbReference type="EC" id="3.2.1.8" evidence="3"/>
<feature type="domain" description="GH10" evidence="10">
    <location>
        <begin position="1"/>
        <end position="83"/>
    </location>
</feature>
<evidence type="ECO:0000256" key="4">
    <source>
        <dbReference type="ARBA" id="ARBA00022651"/>
    </source>
</evidence>
<evidence type="ECO:0000259" key="10">
    <source>
        <dbReference type="PROSITE" id="PS51760"/>
    </source>
</evidence>
<dbReference type="CAZy" id="GH10">
    <property type="family name" value="Glycoside Hydrolase Family 10"/>
</dbReference>
<keyword evidence="9" id="KW-0624">Polysaccharide degradation</keyword>
<evidence type="ECO:0000256" key="3">
    <source>
        <dbReference type="ARBA" id="ARBA00012590"/>
    </source>
</evidence>
<evidence type="ECO:0000256" key="7">
    <source>
        <dbReference type="ARBA" id="ARBA00023277"/>
    </source>
</evidence>